<keyword evidence="2" id="KW-1185">Reference proteome</keyword>
<evidence type="ECO:0000313" key="2">
    <source>
        <dbReference type="Proteomes" id="UP000466730"/>
    </source>
</evidence>
<dbReference type="Proteomes" id="UP000466730">
    <property type="component" value="Unassembled WGS sequence"/>
</dbReference>
<gene>
    <name evidence="1" type="ORF">GH815_18600</name>
</gene>
<dbReference type="AlphaFoldDB" id="A0A844BEK3"/>
<organism evidence="1 2">
    <name type="scientific">Rhodovulum strictum</name>
    <dbReference type="NCBI Taxonomy" id="58314"/>
    <lineage>
        <taxon>Bacteria</taxon>
        <taxon>Pseudomonadati</taxon>
        <taxon>Pseudomonadota</taxon>
        <taxon>Alphaproteobacteria</taxon>
        <taxon>Rhodobacterales</taxon>
        <taxon>Paracoccaceae</taxon>
        <taxon>Rhodovulum</taxon>
    </lineage>
</organism>
<sequence>MEARIAELADTLKRPAEAMRRESAAIKWRVLERVFGTYEARQFAWHGLNADLDEFSDEAAAIEKITVATGTLDEDCDF</sequence>
<comment type="caution">
    <text evidence="1">The sequence shown here is derived from an EMBL/GenBank/DDBJ whole genome shotgun (WGS) entry which is preliminary data.</text>
</comment>
<evidence type="ECO:0000313" key="1">
    <source>
        <dbReference type="EMBL" id="MRH22964.1"/>
    </source>
</evidence>
<name>A0A844BEK3_9RHOB</name>
<accession>A0A844BEK3</accession>
<reference evidence="1 2" key="1">
    <citation type="submission" date="2019-11" db="EMBL/GenBank/DDBJ databases">
        <title>Draft Whole-Genome sequence of the marine photosynthetic bacterium Rhodovulum strictum DSM 11289.</title>
        <authorList>
            <person name="Kyndt J.A."/>
            <person name="Meyer T.E."/>
        </authorList>
    </citation>
    <scope>NUCLEOTIDE SEQUENCE [LARGE SCALE GENOMIC DNA]</scope>
    <source>
        <strain evidence="1 2">DSM 11289</strain>
    </source>
</reference>
<dbReference type="EMBL" id="WJPO01000067">
    <property type="protein sequence ID" value="MRH22964.1"/>
    <property type="molecule type" value="Genomic_DNA"/>
</dbReference>
<proteinExistence type="predicted"/>
<protein>
    <submittedName>
        <fullName evidence="1">Uncharacterized protein</fullName>
    </submittedName>
</protein>